<organism evidence="1">
    <name type="scientific">Sesamum radiatum</name>
    <name type="common">Black benniseed</name>
    <dbReference type="NCBI Taxonomy" id="300843"/>
    <lineage>
        <taxon>Eukaryota</taxon>
        <taxon>Viridiplantae</taxon>
        <taxon>Streptophyta</taxon>
        <taxon>Embryophyta</taxon>
        <taxon>Tracheophyta</taxon>
        <taxon>Spermatophyta</taxon>
        <taxon>Magnoliopsida</taxon>
        <taxon>eudicotyledons</taxon>
        <taxon>Gunneridae</taxon>
        <taxon>Pentapetalae</taxon>
        <taxon>asterids</taxon>
        <taxon>lamiids</taxon>
        <taxon>Lamiales</taxon>
        <taxon>Pedaliaceae</taxon>
        <taxon>Sesamum</taxon>
    </lineage>
</organism>
<dbReference type="AlphaFoldDB" id="A0AAW2V1N2"/>
<evidence type="ECO:0000313" key="1">
    <source>
        <dbReference type="EMBL" id="KAL0423067.1"/>
    </source>
</evidence>
<name>A0AAW2V1N2_SESRA</name>
<reference evidence="1" key="1">
    <citation type="submission" date="2020-06" db="EMBL/GenBank/DDBJ databases">
        <authorList>
            <person name="Li T."/>
            <person name="Hu X."/>
            <person name="Zhang T."/>
            <person name="Song X."/>
            <person name="Zhang H."/>
            <person name="Dai N."/>
            <person name="Sheng W."/>
            <person name="Hou X."/>
            <person name="Wei L."/>
        </authorList>
    </citation>
    <scope>NUCLEOTIDE SEQUENCE</scope>
    <source>
        <strain evidence="1">G02</strain>
        <tissue evidence="1">Leaf</tissue>
    </source>
</reference>
<comment type="caution">
    <text evidence="1">The sequence shown here is derived from an EMBL/GenBank/DDBJ whole genome shotgun (WGS) entry which is preliminary data.</text>
</comment>
<reference evidence="1" key="2">
    <citation type="journal article" date="2024" name="Plant">
        <title>Genomic evolution and insights into agronomic trait innovations of Sesamum species.</title>
        <authorList>
            <person name="Miao H."/>
            <person name="Wang L."/>
            <person name="Qu L."/>
            <person name="Liu H."/>
            <person name="Sun Y."/>
            <person name="Le M."/>
            <person name="Wang Q."/>
            <person name="Wei S."/>
            <person name="Zheng Y."/>
            <person name="Lin W."/>
            <person name="Duan Y."/>
            <person name="Cao H."/>
            <person name="Xiong S."/>
            <person name="Wang X."/>
            <person name="Wei L."/>
            <person name="Li C."/>
            <person name="Ma Q."/>
            <person name="Ju M."/>
            <person name="Zhao R."/>
            <person name="Li G."/>
            <person name="Mu C."/>
            <person name="Tian Q."/>
            <person name="Mei H."/>
            <person name="Zhang T."/>
            <person name="Gao T."/>
            <person name="Zhang H."/>
        </authorList>
    </citation>
    <scope>NUCLEOTIDE SEQUENCE</scope>
    <source>
        <strain evidence="1">G02</strain>
    </source>
</reference>
<sequence>MIGLRLDYTAVPISTCRDASPVTLRGCGHSGLLEDLRKKVIFLAEVERHFYYQKAKIHFLKHRDKNTKFFYDILKRNAARNSILAITKSDVFIITSALIIAQEFIGFYTLLLGTKDQTRPVDNGVFRWGPSRISELTLNLCRAVTPTEVKTAVFQISDNKAPGPDGYTSCFFKKAWNIVGNLICRAVMNFFRSGRMLRQLNHTIIALVPSPGTPLQSLTTGRYHVVM</sequence>
<proteinExistence type="predicted"/>
<accession>A0AAW2V1N2</accession>
<dbReference type="EMBL" id="JACGWJ010000004">
    <property type="protein sequence ID" value="KAL0423067.1"/>
    <property type="molecule type" value="Genomic_DNA"/>
</dbReference>
<evidence type="ECO:0008006" key="2">
    <source>
        <dbReference type="Google" id="ProtNLM"/>
    </source>
</evidence>
<protein>
    <recommendedName>
        <fullName evidence="2">Reverse transcriptase</fullName>
    </recommendedName>
</protein>
<gene>
    <name evidence="1" type="ORF">Sradi_0841500</name>
</gene>